<feature type="region of interest" description="Disordered" evidence="1">
    <location>
        <begin position="1"/>
        <end position="48"/>
    </location>
</feature>
<reference evidence="2" key="1">
    <citation type="submission" date="2021-01" db="EMBL/GenBank/DDBJ databases">
        <authorList>
            <person name="Corre E."/>
            <person name="Pelletier E."/>
            <person name="Niang G."/>
            <person name="Scheremetjew M."/>
            <person name="Finn R."/>
            <person name="Kale V."/>
            <person name="Holt S."/>
            <person name="Cochrane G."/>
            <person name="Meng A."/>
            <person name="Brown T."/>
            <person name="Cohen L."/>
        </authorList>
    </citation>
    <scope>NUCLEOTIDE SEQUENCE</scope>
    <source>
        <strain evidence="2">UTEX LB 2760</strain>
    </source>
</reference>
<dbReference type="EMBL" id="HBEK01002131">
    <property type="protein sequence ID" value="CAD8391221.1"/>
    <property type="molecule type" value="Transcribed_RNA"/>
</dbReference>
<sequence>MSTLRKEGTGSEGREAMQPAPLTPYRESRAKRQGPLTPIRPESVRPSTGCNIAEKDLLRIERVQKRFLEALAAAREAKIRADSAPQESKTLFKEELLRKLKELEAVNLEAQETLRQEDFTSQYKSLKSIQGTLLEHKAVAADLRGRIKNLEKIVEAETRYRSTDRAENSPGTHPIKKGNSMGDETLCLMRHDVEALKLELFRLQKGSQTTSAAKVRQIITVLVV</sequence>
<organism evidence="2">
    <name type="scientific">Rhodosorus marinus</name>
    <dbReference type="NCBI Taxonomy" id="101924"/>
    <lineage>
        <taxon>Eukaryota</taxon>
        <taxon>Rhodophyta</taxon>
        <taxon>Stylonematophyceae</taxon>
        <taxon>Stylonematales</taxon>
        <taxon>Stylonemataceae</taxon>
        <taxon>Rhodosorus</taxon>
    </lineage>
</organism>
<proteinExistence type="predicted"/>
<feature type="region of interest" description="Disordered" evidence="1">
    <location>
        <begin position="160"/>
        <end position="180"/>
    </location>
</feature>
<gene>
    <name evidence="2" type="ORF">RMAR0315_LOCUS1196</name>
</gene>
<dbReference type="AlphaFoldDB" id="A0A7S0BF05"/>
<name>A0A7S0BF05_9RHOD</name>
<feature type="compositionally biased region" description="Basic and acidic residues" evidence="1">
    <location>
        <begin position="1"/>
        <end position="15"/>
    </location>
</feature>
<protein>
    <submittedName>
        <fullName evidence="2">Uncharacterized protein</fullName>
    </submittedName>
</protein>
<evidence type="ECO:0000313" key="2">
    <source>
        <dbReference type="EMBL" id="CAD8391221.1"/>
    </source>
</evidence>
<evidence type="ECO:0000256" key="1">
    <source>
        <dbReference type="SAM" id="MobiDB-lite"/>
    </source>
</evidence>
<accession>A0A7S0BF05</accession>